<name>A0AAW2AR31_CULAL</name>
<dbReference type="InterPro" id="IPR018378">
    <property type="entry name" value="C-type_lectin_CS"/>
</dbReference>
<gene>
    <name evidence="3" type="ORF">ABG768_020809</name>
</gene>
<dbReference type="AlphaFoldDB" id="A0AAW2AR31"/>
<feature type="domain" description="C-type lectin" evidence="2">
    <location>
        <begin position="36"/>
        <end position="140"/>
    </location>
</feature>
<feature type="domain" description="C-type lectin" evidence="2">
    <location>
        <begin position="244"/>
        <end position="372"/>
    </location>
</feature>
<dbReference type="SUPFAM" id="SSF56436">
    <property type="entry name" value="C-type lectin-like"/>
    <property type="match status" value="3"/>
</dbReference>
<dbReference type="InterPro" id="IPR001304">
    <property type="entry name" value="C-type_lectin-like"/>
</dbReference>
<dbReference type="Pfam" id="PF00059">
    <property type="entry name" value="Lectin_C"/>
    <property type="match status" value="3"/>
</dbReference>
<dbReference type="PANTHER" id="PTHR45784:SF3">
    <property type="entry name" value="C-TYPE LECTIN DOMAIN FAMILY 4 MEMBER K-LIKE-RELATED"/>
    <property type="match status" value="1"/>
</dbReference>
<accession>A0AAW2AR31</accession>
<evidence type="ECO:0000313" key="3">
    <source>
        <dbReference type="EMBL" id="KAK9975558.1"/>
    </source>
</evidence>
<dbReference type="Gene3D" id="3.10.100.10">
    <property type="entry name" value="Mannose-Binding Protein A, subunit A"/>
    <property type="match status" value="3"/>
</dbReference>
<dbReference type="Proteomes" id="UP001479290">
    <property type="component" value="Unassembled WGS sequence"/>
</dbReference>
<dbReference type="PROSITE" id="PS50041">
    <property type="entry name" value="C_TYPE_LECTIN_2"/>
    <property type="match status" value="3"/>
</dbReference>
<dbReference type="InterPro" id="IPR016186">
    <property type="entry name" value="C-type_lectin-like/link_sf"/>
</dbReference>
<keyword evidence="1" id="KW-1015">Disulfide bond</keyword>
<feature type="domain" description="C-type lectin" evidence="2">
    <location>
        <begin position="142"/>
        <end position="249"/>
    </location>
</feature>
<dbReference type="PANTHER" id="PTHR45784">
    <property type="entry name" value="C-TYPE LECTIN DOMAIN FAMILY 20 MEMBER A-RELATED"/>
    <property type="match status" value="1"/>
</dbReference>
<sequence length="374" mass="43297">MTSFRNSNKLQQYKVIFIKILLTFPPSAAASRLRQFYIGSDRMNRTPAEEKCRRDYTDLVTVYDHQDNEELAKLLNGTHPSGWIGASIGRESTKKWSNGDDVIFDNSLTGSCGETCCATMNADGKWESHKCTYGKYFMCYKQESYNYSLIREDKTWFEAQLYCRENYTDLASIRNDEENTEVMKKREQHNNPFWIGLLVDSVEWADGGQSVYRSWEPRHLDSLNPEVYINQQGQWQKAGKLGDYYPLCYKSFIHVSTDEKTWEEALDYCNSHKNTTGLLTIQSQSDQTEIERELKKTVHNISGPMWVGLRQSRLFGFWIWINGVTVGPWTNWKGGSQPEHLLSHHCGAIEEVNGQYKWTDKDCRSKLGVLCEGK</sequence>
<proteinExistence type="predicted"/>
<dbReference type="InterPro" id="IPR016187">
    <property type="entry name" value="CTDL_fold"/>
</dbReference>
<dbReference type="PROSITE" id="PS00615">
    <property type="entry name" value="C_TYPE_LECTIN_1"/>
    <property type="match status" value="1"/>
</dbReference>
<organism evidence="3 4">
    <name type="scientific">Culter alburnus</name>
    <name type="common">Topmouth culter</name>
    <dbReference type="NCBI Taxonomy" id="194366"/>
    <lineage>
        <taxon>Eukaryota</taxon>
        <taxon>Metazoa</taxon>
        <taxon>Chordata</taxon>
        <taxon>Craniata</taxon>
        <taxon>Vertebrata</taxon>
        <taxon>Euteleostomi</taxon>
        <taxon>Actinopterygii</taxon>
        <taxon>Neopterygii</taxon>
        <taxon>Teleostei</taxon>
        <taxon>Ostariophysi</taxon>
        <taxon>Cypriniformes</taxon>
        <taxon>Xenocyprididae</taxon>
        <taxon>Xenocypridinae</taxon>
        <taxon>Culter</taxon>
    </lineage>
</organism>
<reference evidence="3 4" key="1">
    <citation type="submission" date="2024-05" db="EMBL/GenBank/DDBJ databases">
        <title>A high-quality chromosomal-level genome assembly of Topmouth culter (Culter alburnus).</title>
        <authorList>
            <person name="Zhao H."/>
        </authorList>
    </citation>
    <scope>NUCLEOTIDE SEQUENCE [LARGE SCALE GENOMIC DNA]</scope>
    <source>
        <strain evidence="3">CATC2023</strain>
        <tissue evidence="3">Muscle</tissue>
    </source>
</reference>
<keyword evidence="4" id="KW-1185">Reference proteome</keyword>
<evidence type="ECO:0000256" key="1">
    <source>
        <dbReference type="ARBA" id="ARBA00023157"/>
    </source>
</evidence>
<comment type="caution">
    <text evidence="3">The sequence shown here is derived from an EMBL/GenBank/DDBJ whole genome shotgun (WGS) entry which is preliminary data.</text>
</comment>
<protein>
    <recommendedName>
        <fullName evidence="2">C-type lectin domain-containing protein</fullName>
    </recommendedName>
</protein>
<dbReference type="CDD" id="cd00037">
    <property type="entry name" value="CLECT"/>
    <property type="match status" value="1"/>
</dbReference>
<dbReference type="EMBL" id="JAWDJR010000004">
    <property type="protein sequence ID" value="KAK9975558.1"/>
    <property type="molecule type" value="Genomic_DNA"/>
</dbReference>
<evidence type="ECO:0000259" key="2">
    <source>
        <dbReference type="PROSITE" id="PS50041"/>
    </source>
</evidence>
<evidence type="ECO:0000313" key="4">
    <source>
        <dbReference type="Proteomes" id="UP001479290"/>
    </source>
</evidence>
<dbReference type="SMART" id="SM00034">
    <property type="entry name" value="CLECT"/>
    <property type="match status" value="3"/>
</dbReference>